<dbReference type="GO" id="GO:0003677">
    <property type="term" value="F:DNA binding"/>
    <property type="evidence" value="ECO:0007669"/>
    <property type="project" value="InterPro"/>
</dbReference>
<dbReference type="AlphaFoldDB" id="A0A0N1H420"/>
<dbReference type="InterPro" id="IPR003163">
    <property type="entry name" value="Tscrpt_reg_HTH_APSES-type"/>
</dbReference>
<dbReference type="GO" id="GO:0000981">
    <property type="term" value="F:DNA-binding transcription factor activity, RNA polymerase II-specific"/>
    <property type="evidence" value="ECO:0007669"/>
    <property type="project" value="UniProtKB-ARBA"/>
</dbReference>
<evidence type="ECO:0000256" key="1">
    <source>
        <dbReference type="SAM" id="MobiDB-lite"/>
    </source>
</evidence>
<organism evidence="3 4">
    <name type="scientific">Cyphellophora attinorum</name>
    <dbReference type="NCBI Taxonomy" id="1664694"/>
    <lineage>
        <taxon>Eukaryota</taxon>
        <taxon>Fungi</taxon>
        <taxon>Dikarya</taxon>
        <taxon>Ascomycota</taxon>
        <taxon>Pezizomycotina</taxon>
        <taxon>Eurotiomycetes</taxon>
        <taxon>Chaetothyriomycetidae</taxon>
        <taxon>Chaetothyriales</taxon>
        <taxon>Cyphellophoraceae</taxon>
        <taxon>Cyphellophora</taxon>
    </lineage>
</organism>
<evidence type="ECO:0000313" key="4">
    <source>
        <dbReference type="Proteomes" id="UP000038010"/>
    </source>
</evidence>
<feature type="region of interest" description="Disordered" evidence="1">
    <location>
        <begin position="1"/>
        <end position="44"/>
    </location>
</feature>
<reference evidence="3 4" key="1">
    <citation type="submission" date="2015-06" db="EMBL/GenBank/DDBJ databases">
        <title>Draft genome of the ant-associated black yeast Phialophora attae CBS 131958.</title>
        <authorList>
            <person name="Moreno L.F."/>
            <person name="Stielow B.J."/>
            <person name="de Hoog S."/>
            <person name="Vicente V.A."/>
            <person name="Weiss V.A."/>
            <person name="de Vries M."/>
            <person name="Cruz L.M."/>
            <person name="Souza E.M."/>
        </authorList>
    </citation>
    <scope>NUCLEOTIDE SEQUENCE [LARGE SCALE GENOMIC DNA]</scope>
    <source>
        <strain evidence="3 4">CBS 131958</strain>
    </source>
</reference>
<feature type="region of interest" description="Disordered" evidence="1">
    <location>
        <begin position="79"/>
        <end position="160"/>
    </location>
</feature>
<dbReference type="InterPro" id="IPR051642">
    <property type="entry name" value="SWI6-like"/>
</dbReference>
<feature type="compositionally biased region" description="Acidic residues" evidence="1">
    <location>
        <begin position="463"/>
        <end position="474"/>
    </location>
</feature>
<sequence>MSTIKALLNKASSPSPSVSSNTTSQTSSSGTGTPTQSPAYSPALLSPFNSTLGLHTNHTLPLPLYQARPKPKIVKDAPVFAPGPTRGPVRYPVHVYTGTEGKDTNDQTTTKTTTSSVSSDTKSNKSSISSFSSRRSSATSLGKASNKKSTKSPSSTSTTKVQAVAQNNVISPQTLQAYHDKFSVFPAQANIAEFPRHIPYNSEKRVFLEATGRDFFEVYQFTFKIPSAGGDEEGHAAGEGNEKMWTMLWDYNTGLVRTTPLFKCCGYGKTTPAKMLNKNVGLRDICHSITGGALVAQGYWIPYLAAKHIAATFCYRIRHALTPVFGLDFIDLCVPPSDLRFGIADGIFPGMLIPPSVTQQCTTEAALYKQYEADHPTVRPAAGTGGLSSRSGSPRPPRALTPIAPAPRSPVYRLVDNEPFRCATPSATYSGSHVVKPTLRFKAINSRPLTDVSAAESDAVTSIDEDGDDDDDEYLSPATHHSHPNASTPHFRNVAWRNTKARRGRPTGIKTVPRSHPAGDDDNEDDDGATSPKSLVSTSTNKSRASGKSAGSKRDFAQFDDQGLDFQHAAYAHGGLSAYSSPMNSPKLRKLHQHQQNQRQQLQRQQQKEVQDAVMQEYEEEGYDADEETSADSKGGKAMNQTEVDAAKALLGLKWGMKMSDAGRGRAASA</sequence>
<feature type="compositionally biased region" description="Low complexity" evidence="1">
    <location>
        <begin position="594"/>
        <end position="605"/>
    </location>
</feature>
<dbReference type="SUPFAM" id="SSF54616">
    <property type="entry name" value="DNA-binding domain of Mlu1-box binding protein MBP1"/>
    <property type="match status" value="1"/>
</dbReference>
<dbReference type="PROSITE" id="PS51299">
    <property type="entry name" value="HTH_APSES"/>
    <property type="match status" value="1"/>
</dbReference>
<proteinExistence type="predicted"/>
<feature type="compositionally biased region" description="Low complexity" evidence="1">
    <location>
        <begin position="108"/>
        <end position="140"/>
    </location>
</feature>
<keyword evidence="4" id="KW-1185">Reference proteome</keyword>
<feature type="compositionally biased region" description="Acidic residues" evidence="1">
    <location>
        <begin position="617"/>
        <end position="630"/>
    </location>
</feature>
<feature type="domain" description="HTH APSES-type" evidence="2">
    <location>
        <begin position="224"/>
        <end position="336"/>
    </location>
</feature>
<dbReference type="InterPro" id="IPR036887">
    <property type="entry name" value="HTH_APSES_sf"/>
</dbReference>
<dbReference type="GeneID" id="28731784"/>
<dbReference type="OrthoDB" id="5562739at2759"/>
<feature type="compositionally biased region" description="Low complexity" evidence="1">
    <location>
        <begin position="12"/>
        <end position="38"/>
    </location>
</feature>
<dbReference type="Gene3D" id="3.10.260.10">
    <property type="entry name" value="Transcription regulator HTH, APSES-type DNA-binding domain"/>
    <property type="match status" value="1"/>
</dbReference>
<evidence type="ECO:0000313" key="3">
    <source>
        <dbReference type="EMBL" id="KPI35805.1"/>
    </source>
</evidence>
<dbReference type="PANTHER" id="PTHR43828">
    <property type="entry name" value="ASPARAGINASE"/>
    <property type="match status" value="1"/>
</dbReference>
<feature type="compositionally biased region" description="Pro residues" evidence="1">
    <location>
        <begin position="394"/>
        <end position="406"/>
    </location>
</feature>
<evidence type="ECO:0000259" key="2">
    <source>
        <dbReference type="PROSITE" id="PS51299"/>
    </source>
</evidence>
<feature type="region of interest" description="Disordered" evidence="1">
    <location>
        <begin position="450"/>
        <end position="553"/>
    </location>
</feature>
<feature type="region of interest" description="Disordered" evidence="1">
    <location>
        <begin position="378"/>
        <end position="406"/>
    </location>
</feature>
<accession>A0A0N1H420</accession>
<dbReference type="Proteomes" id="UP000038010">
    <property type="component" value="Unassembled WGS sequence"/>
</dbReference>
<dbReference type="RefSeq" id="XP_017995768.1">
    <property type="nucleotide sequence ID" value="XM_018139904.1"/>
</dbReference>
<dbReference type="EMBL" id="LFJN01000036">
    <property type="protein sequence ID" value="KPI35805.1"/>
    <property type="molecule type" value="Genomic_DNA"/>
</dbReference>
<dbReference type="GO" id="GO:0033309">
    <property type="term" value="C:SBF transcription complex"/>
    <property type="evidence" value="ECO:0007669"/>
    <property type="project" value="TreeGrafter"/>
</dbReference>
<comment type="caution">
    <text evidence="3">The sequence shown here is derived from an EMBL/GenBank/DDBJ whole genome shotgun (WGS) entry which is preliminary data.</text>
</comment>
<protein>
    <recommendedName>
        <fullName evidence="2">HTH APSES-type domain-containing protein</fullName>
    </recommendedName>
</protein>
<gene>
    <name evidence="3" type="ORF">AB675_11088</name>
</gene>
<dbReference type="STRING" id="1664694.A0A0N1H420"/>
<dbReference type="VEuPathDB" id="FungiDB:AB675_11088"/>
<name>A0A0N1H420_9EURO</name>
<dbReference type="PANTHER" id="PTHR43828:SF5">
    <property type="entry name" value="TRANSCRIPTIONAL REPRESSOR XBP1"/>
    <property type="match status" value="1"/>
</dbReference>
<dbReference type="GO" id="GO:0030907">
    <property type="term" value="C:MBF transcription complex"/>
    <property type="evidence" value="ECO:0007669"/>
    <property type="project" value="TreeGrafter"/>
</dbReference>
<feature type="region of interest" description="Disordered" evidence="1">
    <location>
        <begin position="577"/>
        <end position="641"/>
    </location>
</feature>
<feature type="compositionally biased region" description="Polar residues" evidence="1">
    <location>
        <begin position="531"/>
        <end position="541"/>
    </location>
</feature>
<feature type="compositionally biased region" description="Low complexity" evidence="1">
    <location>
        <begin position="151"/>
        <end position="160"/>
    </location>
</feature>